<evidence type="ECO:0000256" key="1">
    <source>
        <dbReference type="ARBA" id="ARBA00004651"/>
    </source>
</evidence>
<dbReference type="InterPro" id="IPR035906">
    <property type="entry name" value="MetI-like_sf"/>
</dbReference>
<reference evidence="9" key="1">
    <citation type="submission" date="2014-07" db="EMBL/GenBank/DDBJ databases">
        <authorList>
            <person name="Hornung V.Bastian."/>
        </authorList>
    </citation>
    <scope>NUCLEOTIDE SEQUENCE</scope>
    <source>
        <strain evidence="9">PCE-S</strain>
    </source>
</reference>
<keyword evidence="6 7" id="KW-0472">Membrane</keyword>
<organism evidence="9">
    <name type="scientific">Desulfitobacterium hafniense</name>
    <name type="common">Desulfitobacterium frappieri</name>
    <dbReference type="NCBI Taxonomy" id="49338"/>
    <lineage>
        <taxon>Bacteria</taxon>
        <taxon>Bacillati</taxon>
        <taxon>Bacillota</taxon>
        <taxon>Clostridia</taxon>
        <taxon>Eubacteriales</taxon>
        <taxon>Desulfitobacteriaceae</taxon>
        <taxon>Desulfitobacterium</taxon>
    </lineage>
</organism>
<feature type="transmembrane region" description="Helical" evidence="7">
    <location>
        <begin position="81"/>
        <end position="100"/>
    </location>
</feature>
<proteinExistence type="inferred from homology"/>
<keyword evidence="5 7" id="KW-1133">Transmembrane helix</keyword>
<dbReference type="GO" id="GO:0006865">
    <property type="term" value="P:amino acid transport"/>
    <property type="evidence" value="ECO:0007669"/>
    <property type="project" value="TreeGrafter"/>
</dbReference>
<sequence length="215" mass="23889">MAEIFQPYVFRFLAEGLMTTLYIAGMTIVLSFIIGTVLGIARYSKNPILAPLAAIYIEVVRNIPLLLFILMFRFMTRLEPVNAGILAMTVFTSAIIAEVVRGGLNSIDKGQWEAAKSQGLSYVQILRYIILPQALRKMIPPLVSQFITVVKDTSYVWAVGIEELTGKGLIIMGQFGSTPQVFTLFGMIALTYFVLNYALSVIARNQQARSAMQSY</sequence>
<dbReference type="AlphaFoldDB" id="A0A098B9I2"/>
<feature type="transmembrane region" description="Helical" evidence="7">
    <location>
        <begin position="20"/>
        <end position="41"/>
    </location>
</feature>
<name>A0A098B9I2_DESHA</name>
<evidence type="ECO:0000256" key="3">
    <source>
        <dbReference type="ARBA" id="ARBA00022475"/>
    </source>
</evidence>
<keyword evidence="2 7" id="KW-0813">Transport</keyword>
<dbReference type="PANTHER" id="PTHR30614:SF41">
    <property type="entry name" value="INNER MEMBRANE AMINO-ACID ABC TRANSPORTER PERMEASE PROTEIN YHDY"/>
    <property type="match status" value="1"/>
</dbReference>
<evidence type="ECO:0000256" key="7">
    <source>
        <dbReference type="RuleBase" id="RU363032"/>
    </source>
</evidence>
<protein>
    <submittedName>
        <fullName evidence="9">Amino acid ABC transporter permease protein</fullName>
    </submittedName>
</protein>
<dbReference type="NCBIfam" id="TIGR01726">
    <property type="entry name" value="HEQRo_perm_3TM"/>
    <property type="match status" value="1"/>
</dbReference>
<dbReference type="RefSeq" id="WP_208926386.1">
    <property type="nucleotide sequence ID" value="NZ_JAYFNZ010000046.1"/>
</dbReference>
<dbReference type="InterPro" id="IPR000515">
    <property type="entry name" value="MetI-like"/>
</dbReference>
<dbReference type="PANTHER" id="PTHR30614">
    <property type="entry name" value="MEMBRANE COMPONENT OF AMINO ACID ABC TRANSPORTER"/>
    <property type="match status" value="1"/>
</dbReference>
<evidence type="ECO:0000259" key="8">
    <source>
        <dbReference type="PROSITE" id="PS50928"/>
    </source>
</evidence>
<feature type="domain" description="ABC transmembrane type-1" evidence="8">
    <location>
        <begin position="17"/>
        <end position="203"/>
    </location>
</feature>
<evidence type="ECO:0000256" key="6">
    <source>
        <dbReference type="ARBA" id="ARBA00023136"/>
    </source>
</evidence>
<dbReference type="GO" id="GO:0022857">
    <property type="term" value="F:transmembrane transporter activity"/>
    <property type="evidence" value="ECO:0007669"/>
    <property type="project" value="InterPro"/>
</dbReference>
<dbReference type="GO" id="GO:0043190">
    <property type="term" value="C:ATP-binding cassette (ABC) transporter complex"/>
    <property type="evidence" value="ECO:0007669"/>
    <property type="project" value="InterPro"/>
</dbReference>
<evidence type="ECO:0000256" key="5">
    <source>
        <dbReference type="ARBA" id="ARBA00022989"/>
    </source>
</evidence>
<keyword evidence="3" id="KW-1003">Cell membrane</keyword>
<dbReference type="InterPro" id="IPR010065">
    <property type="entry name" value="AA_ABC_transptr_permease_3TM"/>
</dbReference>
<dbReference type="PROSITE" id="PS50928">
    <property type="entry name" value="ABC_TM1"/>
    <property type="match status" value="1"/>
</dbReference>
<keyword evidence="4 7" id="KW-0812">Transmembrane</keyword>
<dbReference type="EMBL" id="LK996017">
    <property type="protein sequence ID" value="CDX04526.1"/>
    <property type="molecule type" value="Genomic_DNA"/>
</dbReference>
<dbReference type="SUPFAM" id="SSF161098">
    <property type="entry name" value="MetI-like"/>
    <property type="match status" value="1"/>
</dbReference>
<dbReference type="Gene3D" id="1.10.3720.10">
    <property type="entry name" value="MetI-like"/>
    <property type="match status" value="1"/>
</dbReference>
<dbReference type="InterPro" id="IPR043429">
    <property type="entry name" value="ArtM/GltK/GlnP/TcyL/YhdX-like"/>
</dbReference>
<dbReference type="CDD" id="cd06261">
    <property type="entry name" value="TM_PBP2"/>
    <property type="match status" value="1"/>
</dbReference>
<feature type="transmembrane region" description="Helical" evidence="7">
    <location>
        <begin position="53"/>
        <end position="75"/>
    </location>
</feature>
<comment type="subcellular location">
    <subcellularLocation>
        <location evidence="1 7">Cell membrane</location>
        <topology evidence="1 7">Multi-pass membrane protein</topology>
    </subcellularLocation>
</comment>
<evidence type="ECO:0000313" key="9">
    <source>
        <dbReference type="EMBL" id="CDX04526.1"/>
    </source>
</evidence>
<comment type="similarity">
    <text evidence="7">Belongs to the binding-protein-dependent transport system permease family.</text>
</comment>
<feature type="transmembrane region" description="Helical" evidence="7">
    <location>
        <begin position="181"/>
        <end position="203"/>
    </location>
</feature>
<evidence type="ECO:0000256" key="2">
    <source>
        <dbReference type="ARBA" id="ARBA00022448"/>
    </source>
</evidence>
<accession>A0A098B9I2</accession>
<dbReference type="PATRIC" id="fig|49338.4.peg.4989"/>
<evidence type="ECO:0000256" key="4">
    <source>
        <dbReference type="ARBA" id="ARBA00022692"/>
    </source>
</evidence>
<gene>
    <name evidence="9" type="ORF">DPCES_4640</name>
</gene>
<dbReference type="Pfam" id="PF00528">
    <property type="entry name" value="BPD_transp_1"/>
    <property type="match status" value="1"/>
</dbReference>